<dbReference type="AlphaFoldDB" id="A0A4U5N614"/>
<keyword evidence="4" id="KW-0418">Kinase</keyword>
<dbReference type="GO" id="GO:0004674">
    <property type="term" value="F:protein serine/threonine kinase activity"/>
    <property type="evidence" value="ECO:0007669"/>
    <property type="project" value="UniProtKB-KW"/>
</dbReference>
<dbReference type="PROSITE" id="PS50011">
    <property type="entry name" value="PROTEIN_KINASE_DOM"/>
    <property type="match status" value="1"/>
</dbReference>
<accession>A0A4U5N614</accession>
<evidence type="ECO:0000313" key="6">
    <source>
        <dbReference type="EMBL" id="TKR77703.1"/>
    </source>
</evidence>
<feature type="binding site" evidence="3">
    <location>
        <position position="53"/>
    </location>
    <ligand>
        <name>ATP</name>
        <dbReference type="ChEBI" id="CHEBI:30616"/>
    </ligand>
</feature>
<evidence type="ECO:0000256" key="4">
    <source>
        <dbReference type="RuleBase" id="RU000304"/>
    </source>
</evidence>
<evidence type="ECO:0000256" key="1">
    <source>
        <dbReference type="ARBA" id="ARBA00022741"/>
    </source>
</evidence>
<dbReference type="GO" id="GO:0035556">
    <property type="term" value="P:intracellular signal transduction"/>
    <property type="evidence" value="ECO:0007669"/>
    <property type="project" value="TreeGrafter"/>
</dbReference>
<name>A0A4U5N614_STECR</name>
<comment type="caution">
    <text evidence="6">The sequence shown here is derived from an EMBL/GenBank/DDBJ whole genome shotgun (WGS) entry which is preliminary data.</text>
</comment>
<feature type="domain" description="Protein kinase" evidence="5">
    <location>
        <begin position="21"/>
        <end position="281"/>
    </location>
</feature>
<dbReference type="Pfam" id="PF00069">
    <property type="entry name" value="Pkinase"/>
    <property type="match status" value="1"/>
</dbReference>
<keyword evidence="1 3" id="KW-0547">Nucleotide-binding</keyword>
<dbReference type="Proteomes" id="UP000298663">
    <property type="component" value="Unassembled WGS sequence"/>
</dbReference>
<dbReference type="InterPro" id="IPR017441">
    <property type="entry name" value="Protein_kinase_ATP_BS"/>
</dbReference>
<dbReference type="PROSITE" id="PS00107">
    <property type="entry name" value="PROTEIN_KINASE_ATP"/>
    <property type="match status" value="1"/>
</dbReference>
<gene>
    <name evidence="6" type="ORF">L596_018625</name>
</gene>
<comment type="similarity">
    <text evidence="4">Belongs to the protein kinase superfamily.</text>
</comment>
<keyword evidence="4" id="KW-0723">Serine/threonine-protein kinase</keyword>
<sequence length="284" mass="32539">MCNDSDLIPLRTAIVVNEATYSVVGLLGRGYFGAVSHIRRKLPSGKIQNLALKEQKRTEGENELKMLLPLQDRDHPHIVRLFGFGPVGENFILALEHARYGDLETYVRKDEYYMEKKKARAFYGQLLRGIHFLHSHRVAHLDIKPVNVLVMSSGHCRITDFGVSALMTEEGLCRPAGSIAYQPPEHRGGPYRINGMWQDLWGAALIYVFMVIADTPWTSASPENTQYGWFRQGRIFRHGNDGWARFQQWDEYCHLQRLLHHHPDRRLVPAGYSDELKDSFAGLP</sequence>
<dbReference type="SUPFAM" id="SSF56112">
    <property type="entry name" value="Protein kinase-like (PK-like)"/>
    <property type="match status" value="1"/>
</dbReference>
<dbReference type="EMBL" id="AZBU02000005">
    <property type="protein sequence ID" value="TKR77703.1"/>
    <property type="molecule type" value="Genomic_DNA"/>
</dbReference>
<evidence type="ECO:0000313" key="7">
    <source>
        <dbReference type="Proteomes" id="UP000298663"/>
    </source>
</evidence>
<dbReference type="GO" id="GO:0005737">
    <property type="term" value="C:cytoplasm"/>
    <property type="evidence" value="ECO:0007669"/>
    <property type="project" value="TreeGrafter"/>
</dbReference>
<dbReference type="Gene3D" id="1.10.510.10">
    <property type="entry name" value="Transferase(Phosphotransferase) domain 1"/>
    <property type="match status" value="1"/>
</dbReference>
<dbReference type="SMART" id="SM00220">
    <property type="entry name" value="S_TKc"/>
    <property type="match status" value="1"/>
</dbReference>
<reference evidence="6 7" key="1">
    <citation type="journal article" date="2015" name="Genome Biol.">
        <title>Comparative genomics of Steinernema reveals deeply conserved gene regulatory networks.</title>
        <authorList>
            <person name="Dillman A.R."/>
            <person name="Macchietto M."/>
            <person name="Porter C.F."/>
            <person name="Rogers A."/>
            <person name="Williams B."/>
            <person name="Antoshechkin I."/>
            <person name="Lee M.M."/>
            <person name="Goodwin Z."/>
            <person name="Lu X."/>
            <person name="Lewis E.E."/>
            <person name="Goodrich-Blair H."/>
            <person name="Stock S.P."/>
            <person name="Adams B.J."/>
            <person name="Sternberg P.W."/>
            <person name="Mortazavi A."/>
        </authorList>
    </citation>
    <scope>NUCLEOTIDE SEQUENCE [LARGE SCALE GENOMIC DNA]</scope>
    <source>
        <strain evidence="6 7">ALL</strain>
    </source>
</reference>
<dbReference type="CDD" id="cd00180">
    <property type="entry name" value="PKc"/>
    <property type="match status" value="1"/>
</dbReference>
<dbReference type="InterPro" id="IPR011009">
    <property type="entry name" value="Kinase-like_dom_sf"/>
</dbReference>
<evidence type="ECO:0000259" key="5">
    <source>
        <dbReference type="PROSITE" id="PS50011"/>
    </source>
</evidence>
<keyword evidence="4" id="KW-0808">Transferase</keyword>
<dbReference type="GO" id="GO:0005524">
    <property type="term" value="F:ATP binding"/>
    <property type="evidence" value="ECO:0007669"/>
    <property type="project" value="UniProtKB-UniRule"/>
</dbReference>
<dbReference type="PANTHER" id="PTHR24346">
    <property type="entry name" value="MAP/MICROTUBULE AFFINITY-REGULATING KINASE"/>
    <property type="match status" value="1"/>
</dbReference>
<dbReference type="PROSITE" id="PS00108">
    <property type="entry name" value="PROTEIN_KINASE_ST"/>
    <property type="match status" value="1"/>
</dbReference>
<organism evidence="6 7">
    <name type="scientific">Steinernema carpocapsae</name>
    <name type="common">Entomopathogenic nematode</name>
    <dbReference type="NCBI Taxonomy" id="34508"/>
    <lineage>
        <taxon>Eukaryota</taxon>
        <taxon>Metazoa</taxon>
        <taxon>Ecdysozoa</taxon>
        <taxon>Nematoda</taxon>
        <taxon>Chromadorea</taxon>
        <taxon>Rhabditida</taxon>
        <taxon>Tylenchina</taxon>
        <taxon>Panagrolaimomorpha</taxon>
        <taxon>Strongyloidoidea</taxon>
        <taxon>Steinernematidae</taxon>
        <taxon>Steinernema</taxon>
    </lineage>
</organism>
<dbReference type="InterPro" id="IPR000719">
    <property type="entry name" value="Prot_kinase_dom"/>
</dbReference>
<dbReference type="STRING" id="34508.A0A4U5N614"/>
<dbReference type="InterPro" id="IPR008271">
    <property type="entry name" value="Ser/Thr_kinase_AS"/>
</dbReference>
<keyword evidence="2 3" id="KW-0067">ATP-binding</keyword>
<reference evidence="6 7" key="2">
    <citation type="journal article" date="2019" name="G3 (Bethesda)">
        <title>Hybrid Assembly of the Genome of the Entomopathogenic Nematode Steinernema carpocapsae Identifies the X-Chromosome.</title>
        <authorList>
            <person name="Serra L."/>
            <person name="Macchietto M."/>
            <person name="Macias-Munoz A."/>
            <person name="McGill C.J."/>
            <person name="Rodriguez I.M."/>
            <person name="Rodriguez B."/>
            <person name="Murad R."/>
            <person name="Mortazavi A."/>
        </authorList>
    </citation>
    <scope>NUCLEOTIDE SEQUENCE [LARGE SCALE GENOMIC DNA]</scope>
    <source>
        <strain evidence="6 7">ALL</strain>
    </source>
</reference>
<protein>
    <recommendedName>
        <fullName evidence="5">Protein kinase domain-containing protein</fullName>
    </recommendedName>
</protein>
<dbReference type="OrthoDB" id="8693905at2759"/>
<dbReference type="PANTHER" id="PTHR24346:SF30">
    <property type="entry name" value="MATERNAL EMBRYONIC LEUCINE ZIPPER KINASE"/>
    <property type="match status" value="1"/>
</dbReference>
<evidence type="ECO:0000256" key="3">
    <source>
        <dbReference type="PROSITE-ProRule" id="PRU10141"/>
    </source>
</evidence>
<keyword evidence="7" id="KW-1185">Reference proteome</keyword>
<evidence type="ECO:0000256" key="2">
    <source>
        <dbReference type="ARBA" id="ARBA00022840"/>
    </source>
</evidence>
<proteinExistence type="inferred from homology"/>